<evidence type="ECO:0000313" key="2">
    <source>
        <dbReference type="EMBL" id="KAE8135054.1"/>
    </source>
</evidence>
<dbReference type="CDD" id="cd09917">
    <property type="entry name" value="F-box_SF"/>
    <property type="match status" value="1"/>
</dbReference>
<dbReference type="Proteomes" id="UP000325672">
    <property type="component" value="Unassembled WGS sequence"/>
</dbReference>
<feature type="domain" description="F-box" evidence="1">
    <location>
        <begin position="64"/>
        <end position="117"/>
    </location>
</feature>
<dbReference type="GeneID" id="43644657"/>
<accession>A0A5N6SPJ5</accession>
<dbReference type="SUPFAM" id="SSF81383">
    <property type="entry name" value="F-box domain"/>
    <property type="match status" value="1"/>
</dbReference>
<dbReference type="Pfam" id="PF12937">
    <property type="entry name" value="F-box-like"/>
    <property type="match status" value="1"/>
</dbReference>
<dbReference type="RefSeq" id="XP_031911117.1">
    <property type="nucleotide sequence ID" value="XM_032060447.1"/>
</dbReference>
<dbReference type="EMBL" id="ML743597">
    <property type="protein sequence ID" value="KAE8135054.1"/>
    <property type="molecule type" value="Genomic_DNA"/>
</dbReference>
<dbReference type="SMART" id="SM00256">
    <property type="entry name" value="FBOX"/>
    <property type="match status" value="1"/>
</dbReference>
<organism evidence="2 3">
    <name type="scientific">Aspergillus pseudotamarii</name>
    <dbReference type="NCBI Taxonomy" id="132259"/>
    <lineage>
        <taxon>Eukaryota</taxon>
        <taxon>Fungi</taxon>
        <taxon>Dikarya</taxon>
        <taxon>Ascomycota</taxon>
        <taxon>Pezizomycotina</taxon>
        <taxon>Eurotiomycetes</taxon>
        <taxon>Eurotiomycetidae</taxon>
        <taxon>Eurotiales</taxon>
        <taxon>Aspergillaceae</taxon>
        <taxon>Aspergillus</taxon>
        <taxon>Aspergillus subgen. Circumdati</taxon>
    </lineage>
</organism>
<protein>
    <recommendedName>
        <fullName evidence="1">F-box domain-containing protein</fullName>
    </recommendedName>
</protein>
<gene>
    <name evidence="2" type="ORF">BDV38DRAFT_285257</name>
</gene>
<dbReference type="PROSITE" id="PS50181">
    <property type="entry name" value="FBOX"/>
    <property type="match status" value="1"/>
</dbReference>
<dbReference type="Pfam" id="PF24969">
    <property type="entry name" value="LRR_15"/>
    <property type="match status" value="1"/>
</dbReference>
<sequence length="540" mass="61362">MKPSMQARDVASENAMALTMLNCDDEAKEKLMDALRRRSDGELTGENAVVLVILSHYHDGKEYLAKMDRLPTEIILAILHKIPNARDRLNLVQICRRWRASLLGTAFCSTHLEWPELRCLVVAALANPGIRFSIREISINNGAKKGALAPLGPAVQDLIDLISESPVEYDAWRKNLSSDQGEVWIALAMAILPNLATISAQHSYPGGWITRIISKAAWKQFPFDCNTLPALQRLEKLELSWRYLSTVLSHRDYLPLFHLPSLRTLRLGPVQELHSTHSAADHPAFFPVPATSPVEELTLDFFCNGRYGMDDFVTSCANLKRFVYQHTNDIIWVSRQDEEDCMGVDASFRPWCFHEALQTQKHSLEVLHLNDLGDASTPRPTHLYKENVDPISHDRWFGSLADFSKLRELRIRASNLLNLHPKETEDMVWLGDMLPKSLRVLHLADCNINNCAVLVTHLEDLLTRREEQFPNLQSLLVSPEREEPHGTSVRIREAFRKQWTTLQVMCDRVGVRLSLGAGEKMNTDQKHWSPGRIVDEALLN</sequence>
<proteinExistence type="predicted"/>
<keyword evidence="3" id="KW-1185">Reference proteome</keyword>
<dbReference type="InterPro" id="IPR056867">
    <property type="entry name" value="LRR_15"/>
</dbReference>
<evidence type="ECO:0000259" key="1">
    <source>
        <dbReference type="PROSITE" id="PS50181"/>
    </source>
</evidence>
<dbReference type="Gene3D" id="3.80.10.10">
    <property type="entry name" value="Ribonuclease Inhibitor"/>
    <property type="match status" value="1"/>
</dbReference>
<dbReference type="InterPro" id="IPR032675">
    <property type="entry name" value="LRR_dom_sf"/>
</dbReference>
<dbReference type="OrthoDB" id="5130616at2759"/>
<evidence type="ECO:0000313" key="3">
    <source>
        <dbReference type="Proteomes" id="UP000325672"/>
    </source>
</evidence>
<reference evidence="2 3" key="1">
    <citation type="submission" date="2019-04" db="EMBL/GenBank/DDBJ databases">
        <title>Friends and foes A comparative genomics study of 23 Aspergillus species from section Flavi.</title>
        <authorList>
            <consortium name="DOE Joint Genome Institute"/>
            <person name="Kjaerbolling I."/>
            <person name="Vesth T."/>
            <person name="Frisvad J.C."/>
            <person name="Nybo J.L."/>
            <person name="Theobald S."/>
            <person name="Kildgaard S."/>
            <person name="Isbrandt T."/>
            <person name="Kuo A."/>
            <person name="Sato A."/>
            <person name="Lyhne E.K."/>
            <person name="Kogle M.E."/>
            <person name="Wiebenga A."/>
            <person name="Kun R.S."/>
            <person name="Lubbers R.J."/>
            <person name="Makela M.R."/>
            <person name="Barry K."/>
            <person name="Chovatia M."/>
            <person name="Clum A."/>
            <person name="Daum C."/>
            <person name="Haridas S."/>
            <person name="He G."/>
            <person name="LaButti K."/>
            <person name="Lipzen A."/>
            <person name="Mondo S."/>
            <person name="Riley R."/>
            <person name="Salamov A."/>
            <person name="Simmons B.A."/>
            <person name="Magnuson J.K."/>
            <person name="Henrissat B."/>
            <person name="Mortensen U.H."/>
            <person name="Larsen T.O."/>
            <person name="Devries R.P."/>
            <person name="Grigoriev I.V."/>
            <person name="Machida M."/>
            <person name="Baker S.E."/>
            <person name="Andersen M.R."/>
        </authorList>
    </citation>
    <scope>NUCLEOTIDE SEQUENCE [LARGE SCALE GENOMIC DNA]</scope>
    <source>
        <strain evidence="2 3">CBS 117625</strain>
    </source>
</reference>
<dbReference type="AlphaFoldDB" id="A0A5N6SPJ5"/>
<dbReference type="InterPro" id="IPR036047">
    <property type="entry name" value="F-box-like_dom_sf"/>
</dbReference>
<dbReference type="SUPFAM" id="SSF52047">
    <property type="entry name" value="RNI-like"/>
    <property type="match status" value="1"/>
</dbReference>
<dbReference type="InterPro" id="IPR001810">
    <property type="entry name" value="F-box_dom"/>
</dbReference>
<name>A0A5N6SPJ5_ASPPS</name>